<feature type="compositionally biased region" description="Basic and acidic residues" evidence="1">
    <location>
        <begin position="82"/>
        <end position="93"/>
    </location>
</feature>
<proteinExistence type="predicted"/>
<feature type="compositionally biased region" description="Basic and acidic residues" evidence="1">
    <location>
        <begin position="48"/>
        <end position="75"/>
    </location>
</feature>
<name>A0AAD5CT93_AMBAR</name>
<evidence type="ECO:0000313" key="2">
    <source>
        <dbReference type="EMBL" id="KAI7746880.1"/>
    </source>
</evidence>
<evidence type="ECO:0000313" key="3">
    <source>
        <dbReference type="Proteomes" id="UP001206925"/>
    </source>
</evidence>
<dbReference type="Proteomes" id="UP001206925">
    <property type="component" value="Unassembled WGS sequence"/>
</dbReference>
<keyword evidence="3" id="KW-1185">Reference proteome</keyword>
<gene>
    <name evidence="2" type="ORF">M8C21_018041</name>
</gene>
<dbReference type="EMBL" id="JAMZMK010006882">
    <property type="protein sequence ID" value="KAI7746880.1"/>
    <property type="molecule type" value="Genomic_DNA"/>
</dbReference>
<protein>
    <submittedName>
        <fullName evidence="2">Uncharacterized protein</fullName>
    </submittedName>
</protein>
<reference evidence="2" key="1">
    <citation type="submission" date="2022-06" db="EMBL/GenBank/DDBJ databases">
        <title>Uncovering the hologenomic basis of an extraordinary plant invasion.</title>
        <authorList>
            <person name="Bieker V.C."/>
            <person name="Martin M.D."/>
            <person name="Gilbert T."/>
            <person name="Hodgins K."/>
            <person name="Battlay P."/>
            <person name="Petersen B."/>
            <person name="Wilson J."/>
        </authorList>
    </citation>
    <scope>NUCLEOTIDE SEQUENCE</scope>
    <source>
        <strain evidence="2">AA19_3_7</strain>
        <tissue evidence="2">Leaf</tissue>
    </source>
</reference>
<accession>A0AAD5CT93</accession>
<feature type="region of interest" description="Disordered" evidence="1">
    <location>
        <begin position="27"/>
        <end position="103"/>
    </location>
</feature>
<sequence length="227" mass="25084">MNLLMLHNLISPEKKFDSDMAPADFILMEPGDAAGGNTFWDCDDEDEKKDTKSPDENGQKKDAKSPVENGEKKEVGQSQQENDDKMKVDKENDNNPEDNDQENGVNIAVKALREAFDAVGSLSSLDEKLSFANAGNPVMAMDLDKLQETPVALKGIGMQILTKIQFLNVLRERITTGLESGFCSEAPDAGKQCTKSSWFSNGMASCQFLFMFMVATWSLAESRVHLF</sequence>
<organism evidence="2 3">
    <name type="scientific">Ambrosia artemisiifolia</name>
    <name type="common">Common ragweed</name>
    <dbReference type="NCBI Taxonomy" id="4212"/>
    <lineage>
        <taxon>Eukaryota</taxon>
        <taxon>Viridiplantae</taxon>
        <taxon>Streptophyta</taxon>
        <taxon>Embryophyta</taxon>
        <taxon>Tracheophyta</taxon>
        <taxon>Spermatophyta</taxon>
        <taxon>Magnoliopsida</taxon>
        <taxon>eudicotyledons</taxon>
        <taxon>Gunneridae</taxon>
        <taxon>Pentapetalae</taxon>
        <taxon>asterids</taxon>
        <taxon>campanulids</taxon>
        <taxon>Asterales</taxon>
        <taxon>Asteraceae</taxon>
        <taxon>Asteroideae</taxon>
        <taxon>Heliantheae alliance</taxon>
        <taxon>Heliantheae</taxon>
        <taxon>Ambrosia</taxon>
    </lineage>
</organism>
<evidence type="ECO:0000256" key="1">
    <source>
        <dbReference type="SAM" id="MobiDB-lite"/>
    </source>
</evidence>
<dbReference type="AlphaFoldDB" id="A0AAD5CT93"/>
<comment type="caution">
    <text evidence="2">The sequence shown here is derived from an EMBL/GenBank/DDBJ whole genome shotgun (WGS) entry which is preliminary data.</text>
</comment>